<dbReference type="Pfam" id="PF00078">
    <property type="entry name" value="RVT_1"/>
    <property type="match status" value="1"/>
</dbReference>
<dbReference type="InterPro" id="IPR043502">
    <property type="entry name" value="DNA/RNA_pol_sf"/>
</dbReference>
<dbReference type="InterPro" id="IPR001283">
    <property type="entry name" value="CRISP-related"/>
</dbReference>
<evidence type="ECO:0000256" key="2">
    <source>
        <dbReference type="SAM" id="SignalP"/>
    </source>
</evidence>
<dbReference type="EMBL" id="JAVFWL010000001">
    <property type="protein sequence ID" value="KAK6731087.1"/>
    <property type="molecule type" value="Genomic_DNA"/>
</dbReference>
<evidence type="ECO:0000313" key="4">
    <source>
        <dbReference type="EMBL" id="KAK6731087.1"/>
    </source>
</evidence>
<feature type="region of interest" description="Disordered" evidence="1">
    <location>
        <begin position="250"/>
        <end position="365"/>
    </location>
</feature>
<feature type="signal peptide" evidence="2">
    <location>
        <begin position="1"/>
        <end position="20"/>
    </location>
</feature>
<evidence type="ECO:0000256" key="1">
    <source>
        <dbReference type="SAM" id="MobiDB-lite"/>
    </source>
</evidence>
<dbReference type="Proteomes" id="UP001303046">
    <property type="component" value="Unassembled WGS sequence"/>
</dbReference>
<dbReference type="CDD" id="cd05380">
    <property type="entry name" value="CAP_euk"/>
    <property type="match status" value="2"/>
</dbReference>
<reference evidence="4 5" key="1">
    <citation type="submission" date="2023-08" db="EMBL/GenBank/DDBJ databases">
        <title>A Necator americanus chromosomal reference genome.</title>
        <authorList>
            <person name="Ilik V."/>
            <person name="Petrzelkova K.J."/>
            <person name="Pardy F."/>
            <person name="Fuh T."/>
            <person name="Niatou-Singa F.S."/>
            <person name="Gouil Q."/>
            <person name="Baker L."/>
            <person name="Ritchie M.E."/>
            <person name="Jex A.R."/>
            <person name="Gazzola D."/>
            <person name="Li H."/>
            <person name="Toshio Fujiwara R."/>
            <person name="Zhan B."/>
            <person name="Aroian R.V."/>
            <person name="Pafco B."/>
            <person name="Schwarz E.M."/>
        </authorList>
    </citation>
    <scope>NUCLEOTIDE SEQUENCE [LARGE SCALE GENOMIC DNA]</scope>
    <source>
        <strain evidence="4 5">Aroian</strain>
        <tissue evidence="4">Whole animal</tissue>
    </source>
</reference>
<feature type="chain" id="PRO_5045876071" description="SCP domain-containing protein" evidence="2">
    <location>
        <begin position="21"/>
        <end position="925"/>
    </location>
</feature>
<protein>
    <recommendedName>
        <fullName evidence="3">SCP domain-containing protein</fullName>
    </recommendedName>
</protein>
<dbReference type="PANTHER" id="PTHR10334">
    <property type="entry name" value="CYSTEINE-RICH SECRETORY PROTEIN-RELATED"/>
    <property type="match status" value="1"/>
</dbReference>
<keyword evidence="5" id="KW-1185">Reference proteome</keyword>
<evidence type="ECO:0000259" key="3">
    <source>
        <dbReference type="SMART" id="SM00198"/>
    </source>
</evidence>
<feature type="compositionally biased region" description="Low complexity" evidence="1">
    <location>
        <begin position="274"/>
        <end position="365"/>
    </location>
</feature>
<evidence type="ECO:0000313" key="5">
    <source>
        <dbReference type="Proteomes" id="UP001303046"/>
    </source>
</evidence>
<accession>A0ABR1BXM4</accession>
<dbReference type="InterPro" id="IPR000477">
    <property type="entry name" value="RT_dom"/>
</dbReference>
<feature type="domain" description="SCP" evidence="3">
    <location>
        <begin position="383"/>
        <end position="540"/>
    </location>
</feature>
<dbReference type="SMART" id="SM00198">
    <property type="entry name" value="SCP"/>
    <property type="match status" value="1"/>
</dbReference>
<dbReference type="Gene3D" id="3.40.33.10">
    <property type="entry name" value="CAP"/>
    <property type="match status" value="2"/>
</dbReference>
<keyword evidence="2" id="KW-0732">Signal</keyword>
<dbReference type="InterPro" id="IPR035940">
    <property type="entry name" value="CAP_sf"/>
</dbReference>
<dbReference type="InterPro" id="IPR014044">
    <property type="entry name" value="CAP_dom"/>
</dbReference>
<sequence length="925" mass="104798">MFPILPVILALYNTVPLAIGGRIRECDESAIAGDEYRTLFLQAHNNYRLALANGSARGTNNRKLPGSKSLFKFNYNCQLELLASAVALDCQYKPSLKMNDIGYSQNFRRSEGVKRNVLDNVNNLENRFNKVVSKWWYTVEDETIRPMSPDVIYKDDAMEEFANIAYHKSISLGCFNALCPLAETHDLVTTCVYGAVPKKGAPLYPTAQTTRGCTDSSTCNVGVHNPECIRKYDEEDATLAGLCRTDSKEMPATATVPHASTTEEIKVPSPPPKTTVSPTTRRTTRTSTTRKTTRTSTTRRTTRTSTTRRTTRTSTTRRTTRTSTTRRTTRTSTTRRTTTTSPTRKTTTTSTTRRTTTTSPIRKTTRQTTVATTRAASSREMTDTLRNLVLKTHNENRALLSQGYVANGRADGPRLGPATNMLTMKYDFSLETEAQAYADKCSLVGSGPNSGQNTHVIQSKSVSAFDALKKSMSTWWNEIYSTSVGKNLMYTSRLQAKRDAPTRFTQMAWADTYKVGCGIKRCSSKTFVVCRYDPPRMRMRRCGPTPAFTIFVAYAPTSSYEEEEVEALYMDLEKFYREDHAFYRERNPRTIINWDLFATLAGFWEDSAMDNIGEEYDRLVEHLHDCAKKAESFKTTKKRLSLETLELIRQRGAARAAGNQELKSEFARRCREAIGEDHKERRAEVLAEAAEAGKSIRYTHRDLASRKTRMTALRNPKGTAIASRRGMEKIIYDFYSDLFDSHVHFRPHHLREDGQVIPEVLPSEIRHAIMLRYLESTRCRSVSPLKKAFDSVETEAVVEASDNQGVPTQYRKVLRELYSNFTTGISPFYKNIIIDVKRGVRQGDTISPKIFTATLENAMRKLEWDDMGVKVDGRQLHHLRFADDIVLITPSISQAERMLTEFDKTCGCIGLQLNLQKMFMRNGWI</sequence>
<dbReference type="SUPFAM" id="SSF55797">
    <property type="entry name" value="PR-1-like"/>
    <property type="match status" value="2"/>
</dbReference>
<name>A0ABR1BXM4_NECAM</name>
<dbReference type="SUPFAM" id="SSF56672">
    <property type="entry name" value="DNA/RNA polymerases"/>
    <property type="match status" value="1"/>
</dbReference>
<gene>
    <name evidence="4" type="primary">Necator_chrI.g3641</name>
    <name evidence="4" type="ORF">RB195_007512</name>
</gene>
<comment type="caution">
    <text evidence="4">The sequence shown here is derived from an EMBL/GenBank/DDBJ whole genome shotgun (WGS) entry which is preliminary data.</text>
</comment>
<dbReference type="Pfam" id="PF00188">
    <property type="entry name" value="CAP"/>
    <property type="match status" value="2"/>
</dbReference>
<organism evidence="4 5">
    <name type="scientific">Necator americanus</name>
    <name type="common">Human hookworm</name>
    <dbReference type="NCBI Taxonomy" id="51031"/>
    <lineage>
        <taxon>Eukaryota</taxon>
        <taxon>Metazoa</taxon>
        <taxon>Ecdysozoa</taxon>
        <taxon>Nematoda</taxon>
        <taxon>Chromadorea</taxon>
        <taxon>Rhabditida</taxon>
        <taxon>Rhabditina</taxon>
        <taxon>Rhabditomorpha</taxon>
        <taxon>Strongyloidea</taxon>
        <taxon>Ancylostomatidae</taxon>
        <taxon>Bunostominae</taxon>
        <taxon>Necator</taxon>
    </lineage>
</organism>
<proteinExistence type="predicted"/>